<accession>A0ABP2IJW7</accession>
<name>A0ABP2IJW7_CHRGE</name>
<reference evidence="3" key="1">
    <citation type="submission" date="2010-06" db="EMBL/GenBank/DDBJ databases">
        <authorList>
            <person name="Muzny D."/>
            <person name="Qin X."/>
            <person name="Buhay C."/>
            <person name="Dugan-Rocha S."/>
            <person name="Ding Y."/>
            <person name="Chen G."/>
            <person name="Hawes A."/>
            <person name="Holder M."/>
            <person name="Jhangiani S."/>
            <person name="Johnson A."/>
            <person name="Khan Z."/>
            <person name="Li Z."/>
            <person name="Liu W."/>
            <person name="Liu X."/>
            <person name="Perez L."/>
            <person name="Shen H."/>
            <person name="Wang Q."/>
            <person name="Watt J."/>
            <person name="Xi L."/>
            <person name="Xin Y."/>
            <person name="Zhou J."/>
            <person name="Deng J."/>
            <person name="Jiang H."/>
            <person name="Liu Y."/>
            <person name="Qu J."/>
            <person name="Song X.-Z."/>
            <person name="Zhang L."/>
            <person name="Villasana D."/>
            <person name="Johnson A."/>
            <person name="Liu J."/>
            <person name="Liyanage D."/>
            <person name="Lorensuhewa L."/>
            <person name="Robinson T."/>
            <person name="Song A."/>
            <person name="Song B.-B."/>
            <person name="Dinh H."/>
            <person name="Thornton R."/>
            <person name="Coyle M."/>
            <person name="Francisco L."/>
            <person name="Jackson L."/>
            <person name="Javaid M."/>
            <person name="Korchina V."/>
            <person name="Kovar C."/>
            <person name="Mata R."/>
            <person name="Mathew T."/>
            <person name="Ngo R."/>
            <person name="Nguyen L."/>
            <person name="Nguyen N."/>
            <person name="Okwuonu G."/>
            <person name="Ongeri F."/>
            <person name="Pham C."/>
            <person name="Simmons D."/>
            <person name="Wilczek-Boney K."/>
            <person name="Hale W."/>
            <person name="Jakkamsetti A."/>
            <person name="Pham P."/>
            <person name="Ruth R."/>
            <person name="San Lucas F."/>
            <person name="Warren J."/>
            <person name="Zhang J."/>
            <person name="Zhao Z."/>
            <person name="Zhou C."/>
            <person name="Zhu D."/>
            <person name="Lee S."/>
            <person name="Bess C."/>
            <person name="Blankenburg K."/>
            <person name="Forbes L."/>
            <person name="Fu Q."/>
            <person name="Gubbala S."/>
            <person name="Hirani K."/>
            <person name="Jayaseelan J.C."/>
            <person name="Lara F."/>
            <person name="Munidasa M."/>
            <person name="Palculict T."/>
            <person name="Patil S."/>
            <person name="Pu L.-L."/>
            <person name="Saada N."/>
            <person name="Tang L."/>
            <person name="Weissenberger G."/>
            <person name="Zhu Y."/>
            <person name="Hemphill L."/>
            <person name="Shang Y."/>
            <person name="Youmans B."/>
            <person name="Ayvaz T."/>
            <person name="Ross M."/>
            <person name="Santibanez J."/>
            <person name="Aqrawi P."/>
            <person name="Gross S."/>
            <person name="Joshi V."/>
            <person name="Fowler G."/>
            <person name="Nazareth L."/>
            <person name="Reid J."/>
            <person name="Worley K."/>
            <person name="Petrosino J."/>
            <person name="Highlander S."/>
            <person name="Gibbs R."/>
        </authorList>
    </citation>
    <scope>NUCLEOTIDE SEQUENCE [LARGE SCALE GENOMIC DNA]</scope>
    <source>
        <strain evidence="3">ATCC 35910</strain>
    </source>
</reference>
<protein>
    <submittedName>
        <fullName evidence="3">PRTRC system protein E</fullName>
    </submittedName>
</protein>
<proteinExistence type="predicted"/>
<dbReference type="InterPro" id="IPR022273">
    <property type="entry name" value="PRTRC_protein-E"/>
</dbReference>
<comment type="caution">
    <text evidence="3">The sequence shown here is derived from an EMBL/GenBank/DDBJ whole genome shotgun (WGS) entry which is preliminary data.</text>
</comment>
<dbReference type="EMBL" id="ACKQ02000007">
    <property type="protein sequence ID" value="EFK33157.1"/>
    <property type="molecule type" value="Genomic_DNA"/>
</dbReference>
<dbReference type="Proteomes" id="UP000002969">
    <property type="component" value="Unassembled WGS sequence"/>
</dbReference>
<feature type="region of interest" description="Disordered" evidence="1">
    <location>
        <begin position="94"/>
        <end position="122"/>
    </location>
</feature>
<sequence length="185" mass="21192">MKAMQTNFFRQLAKLNLKGDLQLILRPTEENGFVLSILLNNEQCGDEARKLIPPVNLKGTAEELDNGFFETVGTPLQTASGLMVNMESFMKQMEEAKKKSAMEKEKSDKEKKEKETKDKKFTESLQKAVQFEKEGKYKDAWSALPKISDYPDKADNIRKKQEQYEVHLAPSLFSEPQEPQEISNI</sequence>
<evidence type="ECO:0000256" key="1">
    <source>
        <dbReference type="SAM" id="MobiDB-lite"/>
    </source>
</evidence>
<feature type="domain" description="ParB-related ThiF-related cassette protein E" evidence="2">
    <location>
        <begin position="4"/>
        <end position="175"/>
    </location>
</feature>
<organism evidence="3 4">
    <name type="scientific">Chryseobacterium gleum ATCC 35910</name>
    <dbReference type="NCBI Taxonomy" id="525257"/>
    <lineage>
        <taxon>Bacteria</taxon>
        <taxon>Pseudomonadati</taxon>
        <taxon>Bacteroidota</taxon>
        <taxon>Flavobacteriia</taxon>
        <taxon>Flavobacteriales</taxon>
        <taxon>Weeksellaceae</taxon>
        <taxon>Chryseobacterium group</taxon>
        <taxon>Chryseobacterium</taxon>
    </lineage>
</organism>
<evidence type="ECO:0000259" key="2">
    <source>
        <dbReference type="Pfam" id="PF19556"/>
    </source>
</evidence>
<dbReference type="Pfam" id="PF19556">
    <property type="entry name" value="PRTRC_E"/>
    <property type="match status" value="1"/>
</dbReference>
<dbReference type="NCBIfam" id="TIGR03741">
    <property type="entry name" value="PRTRC_E"/>
    <property type="match status" value="1"/>
</dbReference>
<evidence type="ECO:0000313" key="4">
    <source>
        <dbReference type="Proteomes" id="UP000002969"/>
    </source>
</evidence>
<gene>
    <name evidence="3" type="ORF">HMPREF0204_12225</name>
</gene>
<evidence type="ECO:0000313" key="3">
    <source>
        <dbReference type="EMBL" id="EFK33157.1"/>
    </source>
</evidence>
<keyword evidence="4" id="KW-1185">Reference proteome</keyword>